<proteinExistence type="predicted"/>
<evidence type="ECO:0000313" key="4">
    <source>
        <dbReference type="EMBL" id="WRP15972.1"/>
    </source>
</evidence>
<accession>A0ABZ1BT18</accession>
<keyword evidence="2" id="KW-0808">Transferase</keyword>
<dbReference type="RefSeq" id="WP_324670408.1">
    <property type="nucleotide sequence ID" value="NZ_CP141614.1"/>
</dbReference>
<evidence type="ECO:0000313" key="5">
    <source>
        <dbReference type="Proteomes" id="UP001333102"/>
    </source>
</evidence>
<dbReference type="InterPro" id="IPR007345">
    <property type="entry name" value="Polysacch_pyruvyl_Trfase"/>
</dbReference>
<reference evidence="5" key="1">
    <citation type="submission" date="2023-12" db="EMBL/GenBank/DDBJ databases">
        <title>Novel isolates from deep terrestrial aquifers shed light on the physiology and ecology of the class Limnochordia.</title>
        <authorList>
            <person name="Karnachuk O.V."/>
            <person name="Lukina A.P."/>
            <person name="Avakyan M.R."/>
            <person name="Kadnikov V."/>
            <person name="Begmatov S."/>
            <person name="Beletsky A.V."/>
            <person name="Mardanov A.V."/>
            <person name="Ravin N.V."/>
        </authorList>
    </citation>
    <scope>NUCLEOTIDE SEQUENCE [LARGE SCALE GENOMIC DNA]</scope>
    <source>
        <strain evidence="5">LN</strain>
    </source>
</reference>
<keyword evidence="5" id="KW-1185">Reference proteome</keyword>
<evidence type="ECO:0000256" key="2">
    <source>
        <dbReference type="ARBA" id="ARBA00022679"/>
    </source>
</evidence>
<dbReference type="Proteomes" id="UP001333102">
    <property type="component" value="Chromosome"/>
</dbReference>
<dbReference type="NCBIfam" id="TIGR00696">
    <property type="entry name" value="wecG_tagA_cpsF"/>
    <property type="match status" value="1"/>
</dbReference>
<feature type="domain" description="Polysaccharide pyruvyl transferase" evidence="3">
    <location>
        <begin position="19"/>
        <end position="92"/>
    </location>
</feature>
<dbReference type="EMBL" id="CP141614">
    <property type="protein sequence ID" value="WRP15972.1"/>
    <property type="molecule type" value="Genomic_DNA"/>
</dbReference>
<sequence length="441" mass="46665">MAAALGGTVRVSVLALQPRRDLGACQRLARGLQQLLRDRGGDTPVDVQVAPADPVEAVRALGAFDVVVGVRLHALILAGAAGVPFVGLAYDPKVTALLAEVGWPVAAVEPRDAADAGAWRQRLEAVAADHAGLRSRLESMRRDLASRVLDGLAPLARLERVEPEPLPRAGSPPAPVEVLGVGVHPVSLSEGEAIAAAWLAERGDDSAPVRQVVTLNPEIVMQARCDPALAGIVRQADLVVPDGIGVVWAGRMLGHPMKGRVPGIELAERLLALCAARGLAVFLVGGRPEGPHGRSVAEEAARRLQMRPEMTGLVVAGVHHGYFAPGSAEEAALLERLERTGPALLLVGMGSPRQEAFIARHRERLRGRVRVAVGVGGSLDVWAGRARRAPPLVRRLALEWLYRTALDVRRLGRLAALPGFVAAVLAERMGGIMGQRGHRRA</sequence>
<dbReference type="CDD" id="cd06533">
    <property type="entry name" value="Glyco_transf_WecG_TagA"/>
    <property type="match status" value="1"/>
</dbReference>
<dbReference type="InterPro" id="IPR004629">
    <property type="entry name" value="WecG_TagA_CpsF"/>
</dbReference>
<evidence type="ECO:0000259" key="3">
    <source>
        <dbReference type="Pfam" id="PF04230"/>
    </source>
</evidence>
<dbReference type="Pfam" id="PF03808">
    <property type="entry name" value="Glyco_tran_WecG"/>
    <property type="match status" value="1"/>
</dbReference>
<evidence type="ECO:0000256" key="1">
    <source>
        <dbReference type="ARBA" id="ARBA00022676"/>
    </source>
</evidence>
<dbReference type="PANTHER" id="PTHR34136">
    <property type="match status" value="1"/>
</dbReference>
<keyword evidence="1" id="KW-0328">Glycosyltransferase</keyword>
<gene>
    <name evidence="4" type="ORF">VLY81_10930</name>
</gene>
<dbReference type="PANTHER" id="PTHR34136:SF1">
    <property type="entry name" value="UDP-N-ACETYL-D-MANNOSAMINURONIC ACID TRANSFERASE"/>
    <property type="match status" value="1"/>
</dbReference>
<organism evidence="4 5">
    <name type="scientific">Geochorda subterranea</name>
    <dbReference type="NCBI Taxonomy" id="3109564"/>
    <lineage>
        <taxon>Bacteria</taxon>
        <taxon>Bacillati</taxon>
        <taxon>Bacillota</taxon>
        <taxon>Limnochordia</taxon>
        <taxon>Limnochordales</taxon>
        <taxon>Geochordaceae</taxon>
        <taxon>Geochorda</taxon>
    </lineage>
</organism>
<name>A0ABZ1BT18_9FIRM</name>
<dbReference type="Pfam" id="PF04230">
    <property type="entry name" value="PS_pyruv_trans"/>
    <property type="match status" value="1"/>
</dbReference>
<protein>
    <submittedName>
        <fullName evidence="4">WecB/TagA/CpsF family glycosyltransferase</fullName>
    </submittedName>
</protein>